<evidence type="ECO:0000256" key="1">
    <source>
        <dbReference type="SAM" id="MobiDB-lite"/>
    </source>
</evidence>
<accession>W2SY25</accession>
<proteinExistence type="predicted"/>
<dbReference type="EMBL" id="KI660536">
    <property type="protein sequence ID" value="ETN73512.1"/>
    <property type="molecule type" value="Genomic_DNA"/>
</dbReference>
<keyword evidence="3" id="KW-1185">Reference proteome</keyword>
<evidence type="ECO:0000313" key="2">
    <source>
        <dbReference type="EMBL" id="ETN73512.1"/>
    </source>
</evidence>
<protein>
    <submittedName>
        <fullName evidence="2">Uncharacterized protein</fullName>
    </submittedName>
</protein>
<feature type="compositionally biased region" description="Basic residues" evidence="1">
    <location>
        <begin position="24"/>
        <end position="33"/>
    </location>
</feature>
<gene>
    <name evidence="2" type="ORF">NECAME_18284</name>
</gene>
<evidence type="ECO:0000313" key="3">
    <source>
        <dbReference type="Proteomes" id="UP000053676"/>
    </source>
</evidence>
<organism evidence="2 3">
    <name type="scientific">Necator americanus</name>
    <name type="common">Human hookworm</name>
    <dbReference type="NCBI Taxonomy" id="51031"/>
    <lineage>
        <taxon>Eukaryota</taxon>
        <taxon>Metazoa</taxon>
        <taxon>Ecdysozoa</taxon>
        <taxon>Nematoda</taxon>
        <taxon>Chromadorea</taxon>
        <taxon>Rhabditida</taxon>
        <taxon>Rhabditina</taxon>
        <taxon>Rhabditomorpha</taxon>
        <taxon>Strongyloidea</taxon>
        <taxon>Ancylostomatidae</taxon>
        <taxon>Bunostominae</taxon>
        <taxon>Necator</taxon>
    </lineage>
</organism>
<dbReference type="KEGG" id="nai:NECAME_18284"/>
<feature type="compositionally biased region" description="Polar residues" evidence="1">
    <location>
        <begin position="67"/>
        <end position="76"/>
    </location>
</feature>
<sequence length="83" mass="9248">MLAGHASSAVRRCFRRPPEGAGMKGRRRRRSRRSSVVVDDSVAIDHTPRGMTVTVSANDNRGYRTGTVPTRQTCETDSFKEKL</sequence>
<reference evidence="3" key="1">
    <citation type="journal article" date="2014" name="Nat. Genet.">
        <title>Genome of the human hookworm Necator americanus.</title>
        <authorList>
            <person name="Tang Y.T."/>
            <person name="Gao X."/>
            <person name="Rosa B.A."/>
            <person name="Abubucker S."/>
            <person name="Hallsworth-Pepin K."/>
            <person name="Martin J."/>
            <person name="Tyagi R."/>
            <person name="Heizer E."/>
            <person name="Zhang X."/>
            <person name="Bhonagiri-Palsikar V."/>
            <person name="Minx P."/>
            <person name="Warren W.C."/>
            <person name="Wang Q."/>
            <person name="Zhan B."/>
            <person name="Hotez P.J."/>
            <person name="Sternberg P.W."/>
            <person name="Dougall A."/>
            <person name="Gaze S.T."/>
            <person name="Mulvenna J."/>
            <person name="Sotillo J."/>
            <person name="Ranganathan S."/>
            <person name="Rabelo E.M."/>
            <person name="Wilson R.K."/>
            <person name="Felgner P.L."/>
            <person name="Bethony J."/>
            <person name="Hawdon J.M."/>
            <person name="Gasser R.B."/>
            <person name="Loukas A."/>
            <person name="Mitreva M."/>
        </authorList>
    </citation>
    <scope>NUCLEOTIDE SEQUENCE [LARGE SCALE GENOMIC DNA]</scope>
</reference>
<dbReference type="AlphaFoldDB" id="W2SY25"/>
<name>W2SY25_NECAM</name>
<dbReference type="Proteomes" id="UP000053676">
    <property type="component" value="Unassembled WGS sequence"/>
</dbReference>
<feature type="region of interest" description="Disordered" evidence="1">
    <location>
        <begin position="1"/>
        <end position="38"/>
    </location>
</feature>
<feature type="region of interest" description="Disordered" evidence="1">
    <location>
        <begin position="52"/>
        <end position="83"/>
    </location>
</feature>